<dbReference type="GO" id="GO:0015031">
    <property type="term" value="P:protein transport"/>
    <property type="evidence" value="ECO:0007669"/>
    <property type="project" value="UniProtKB-KW"/>
</dbReference>
<keyword evidence="12" id="KW-0628">Postsynaptic cell membrane</keyword>
<dbReference type="InterPro" id="IPR051109">
    <property type="entry name" value="MAM_complex_regulator"/>
</dbReference>
<dbReference type="RefSeq" id="XP_002117602.1">
    <property type="nucleotide sequence ID" value="XM_002117566.1"/>
</dbReference>
<dbReference type="SMART" id="SM00569">
    <property type="entry name" value="L27"/>
    <property type="match status" value="1"/>
</dbReference>
<evidence type="ECO:0000259" key="16">
    <source>
        <dbReference type="PROSITE" id="PS51022"/>
    </source>
</evidence>
<keyword evidence="7" id="KW-0268">Exocytosis</keyword>
<dbReference type="InterPro" id="IPR014775">
    <property type="entry name" value="L27_C"/>
</dbReference>
<dbReference type="GO" id="GO:0030674">
    <property type="term" value="F:protein-macromolecule adaptor activity"/>
    <property type="evidence" value="ECO:0000318"/>
    <property type="project" value="GO_Central"/>
</dbReference>
<evidence type="ECO:0000313" key="17">
    <source>
        <dbReference type="EMBL" id="EDV19860.1"/>
    </source>
</evidence>
<dbReference type="GO" id="GO:0006887">
    <property type="term" value="P:exocytosis"/>
    <property type="evidence" value="ECO:0007669"/>
    <property type="project" value="UniProtKB-KW"/>
</dbReference>
<reference evidence="17 18" key="1">
    <citation type="journal article" date="2008" name="Nature">
        <title>The Trichoplax genome and the nature of placozoans.</title>
        <authorList>
            <person name="Srivastava M."/>
            <person name="Begovic E."/>
            <person name="Chapman J."/>
            <person name="Putnam N.H."/>
            <person name="Hellsten U."/>
            <person name="Kawashima T."/>
            <person name="Kuo A."/>
            <person name="Mitros T."/>
            <person name="Salamov A."/>
            <person name="Carpenter M.L."/>
            <person name="Signorovitch A.Y."/>
            <person name="Moreno M.A."/>
            <person name="Kamm K."/>
            <person name="Grimwood J."/>
            <person name="Schmutz J."/>
            <person name="Shapiro H."/>
            <person name="Grigoriev I.V."/>
            <person name="Buss L.W."/>
            <person name="Schierwater B."/>
            <person name="Dellaporta S.L."/>
            <person name="Rokhsar D.S."/>
        </authorList>
    </citation>
    <scope>NUCLEOTIDE SEQUENCE [LARGE SCALE GENOMIC DNA]</scope>
    <source>
        <strain evidence="17 18">Grell-BS-1999</strain>
    </source>
</reference>
<dbReference type="HOGENOM" id="CLU_097962_0_0_1"/>
<dbReference type="Pfam" id="PF00595">
    <property type="entry name" value="PDZ"/>
    <property type="match status" value="1"/>
</dbReference>
<evidence type="ECO:0000256" key="6">
    <source>
        <dbReference type="ARBA" id="ARBA00022475"/>
    </source>
</evidence>
<feature type="domain" description="L27" evidence="16">
    <location>
        <begin position="2"/>
        <end position="57"/>
    </location>
</feature>
<keyword evidence="6" id="KW-1003">Cell membrane</keyword>
<keyword evidence="11" id="KW-0472">Membrane</keyword>
<dbReference type="InterPro" id="IPR001478">
    <property type="entry name" value="PDZ"/>
</dbReference>
<dbReference type="Pfam" id="PF02828">
    <property type="entry name" value="L27"/>
    <property type="match status" value="1"/>
</dbReference>
<evidence type="ECO:0000256" key="11">
    <source>
        <dbReference type="ARBA" id="ARBA00023136"/>
    </source>
</evidence>
<keyword evidence="9" id="KW-0965">Cell junction</keyword>
<dbReference type="GO" id="GO:0098793">
    <property type="term" value="C:presynapse"/>
    <property type="evidence" value="ECO:0007669"/>
    <property type="project" value="GOC"/>
</dbReference>
<keyword evidence="5" id="KW-0813">Transport</keyword>
<evidence type="ECO:0000259" key="15">
    <source>
        <dbReference type="PROSITE" id="PS50106"/>
    </source>
</evidence>
<dbReference type="Proteomes" id="UP000009022">
    <property type="component" value="Unassembled WGS sequence"/>
</dbReference>
<sequence>MYVKDINRAIQLIDALSSHRSIPSENLQKLKEVLESDFCKTVREVYESVYDTVDINTGNEEITAQATAKATVAAFAASEGHAHPRVVELYKGEEGLGFNVMGGKEQNSQIYVSRIIPNGIADRDGRLQRGDQILSINGASVENEYHEKAVNMLKNAQGKISVVVKYAPKFLEEMEQRFDKRASRRA</sequence>
<dbReference type="PANTHER" id="PTHR14063">
    <property type="entry name" value="PROTEIN LIN-7 HOMOLOG"/>
    <property type="match status" value="1"/>
</dbReference>
<protein>
    <recommendedName>
        <fullName evidence="14">Protein lin-7 homolog B</fullName>
    </recommendedName>
</protein>
<evidence type="ECO:0000256" key="7">
    <source>
        <dbReference type="ARBA" id="ARBA00022483"/>
    </source>
</evidence>
<evidence type="ECO:0000256" key="13">
    <source>
        <dbReference type="ARBA" id="ARBA00034098"/>
    </source>
</evidence>
<dbReference type="Gene3D" id="2.30.42.10">
    <property type="match status" value="1"/>
</dbReference>
<evidence type="ECO:0000256" key="12">
    <source>
        <dbReference type="ARBA" id="ARBA00023257"/>
    </source>
</evidence>
<dbReference type="CDD" id="cd06796">
    <property type="entry name" value="PDZ_Lin-7-like"/>
    <property type="match status" value="1"/>
</dbReference>
<comment type="similarity">
    <text evidence="3">Belongs to the lin-7 family.</text>
</comment>
<keyword evidence="18" id="KW-1185">Reference proteome</keyword>
<dbReference type="SUPFAM" id="SSF101288">
    <property type="entry name" value="L27 domain"/>
    <property type="match status" value="1"/>
</dbReference>
<dbReference type="InParanoid" id="B3SBI5"/>
<dbReference type="STRING" id="10228.B3SBI5"/>
<dbReference type="GO" id="GO:0048489">
    <property type="term" value="P:synaptic vesicle transport"/>
    <property type="evidence" value="ECO:0000318"/>
    <property type="project" value="GO_Central"/>
</dbReference>
<dbReference type="GeneID" id="6758815"/>
<dbReference type="SUPFAM" id="SSF50156">
    <property type="entry name" value="PDZ domain-like"/>
    <property type="match status" value="1"/>
</dbReference>
<evidence type="ECO:0000256" key="8">
    <source>
        <dbReference type="ARBA" id="ARBA00022927"/>
    </source>
</evidence>
<evidence type="ECO:0000256" key="2">
    <source>
        <dbReference type="ARBA" id="ARBA00004435"/>
    </source>
</evidence>
<accession>B3SBI5</accession>
<dbReference type="GO" id="GO:0098839">
    <property type="term" value="C:postsynaptic density membrane"/>
    <property type="evidence" value="ECO:0007669"/>
    <property type="project" value="UniProtKB-SubCell"/>
</dbReference>
<dbReference type="OrthoDB" id="10056216at2759"/>
<dbReference type="InterPro" id="IPR004172">
    <property type="entry name" value="L27_dom"/>
</dbReference>
<evidence type="ECO:0000256" key="10">
    <source>
        <dbReference type="ARBA" id="ARBA00023018"/>
    </source>
</evidence>
<dbReference type="AlphaFoldDB" id="B3SBI5"/>
<evidence type="ECO:0000256" key="1">
    <source>
        <dbReference type="ARBA" id="ARBA00004171"/>
    </source>
</evidence>
<comment type="subcellular location">
    <subcellularLocation>
        <location evidence="1">Basolateral cell membrane</location>
        <topology evidence="1">Peripheral membrane protein</topology>
    </subcellularLocation>
    <subcellularLocation>
        <location evidence="2">Cell junction</location>
        <location evidence="2">Tight junction</location>
    </subcellularLocation>
    <subcellularLocation>
        <location evidence="13">Postsynaptic density membrane</location>
        <topology evidence="13">Peripheral membrane protein</topology>
    </subcellularLocation>
</comment>
<dbReference type="PROSITE" id="PS50106">
    <property type="entry name" value="PDZ"/>
    <property type="match status" value="1"/>
</dbReference>
<dbReference type="OMA" id="RFDKQRM"/>
<dbReference type="FunFam" id="2.30.42.10:FF:000039">
    <property type="entry name" value="Lin-7 homolog B"/>
    <property type="match status" value="1"/>
</dbReference>
<gene>
    <name evidence="17" type="ORF">TRIADDRAFT_61629</name>
</gene>
<dbReference type="InterPro" id="IPR036034">
    <property type="entry name" value="PDZ_sf"/>
</dbReference>
<dbReference type="InterPro" id="IPR036892">
    <property type="entry name" value="L27_dom_sf"/>
</dbReference>
<organism evidence="17 18">
    <name type="scientific">Trichoplax adhaerens</name>
    <name type="common">Trichoplax reptans</name>
    <dbReference type="NCBI Taxonomy" id="10228"/>
    <lineage>
        <taxon>Eukaryota</taxon>
        <taxon>Metazoa</taxon>
        <taxon>Placozoa</taxon>
        <taxon>Uniplacotomia</taxon>
        <taxon>Trichoplacea</taxon>
        <taxon>Trichoplacidae</taxon>
        <taxon>Trichoplax</taxon>
    </lineage>
</organism>
<dbReference type="FunCoup" id="B3SBI5">
    <property type="interactions" value="1805"/>
</dbReference>
<name>B3SBI5_TRIAD</name>
<dbReference type="GO" id="GO:0016323">
    <property type="term" value="C:basolateral plasma membrane"/>
    <property type="evidence" value="ECO:0000318"/>
    <property type="project" value="GO_Central"/>
</dbReference>
<dbReference type="eggNOG" id="KOG3550">
    <property type="taxonomic scope" value="Eukaryota"/>
</dbReference>
<dbReference type="EMBL" id="DS985265">
    <property type="protein sequence ID" value="EDV19860.1"/>
    <property type="molecule type" value="Genomic_DNA"/>
</dbReference>
<evidence type="ECO:0000256" key="14">
    <source>
        <dbReference type="ARBA" id="ARBA00068095"/>
    </source>
</evidence>
<dbReference type="PROSITE" id="PS51022">
    <property type="entry name" value="L27"/>
    <property type="match status" value="1"/>
</dbReference>
<dbReference type="GO" id="GO:0008582">
    <property type="term" value="P:regulation of synaptic assembly at neuromuscular junction"/>
    <property type="evidence" value="ECO:0000318"/>
    <property type="project" value="GO_Central"/>
</dbReference>
<dbReference type="CTD" id="6758815"/>
<keyword evidence="4" id="KW-0796">Tight junction</keyword>
<dbReference type="InterPro" id="IPR017365">
    <property type="entry name" value="LIN7"/>
</dbReference>
<dbReference type="PhylomeDB" id="B3SBI5"/>
<dbReference type="KEGG" id="tad:TRIADDRAFT_61629"/>
<dbReference type="Gene3D" id="1.10.287.650">
    <property type="entry name" value="L27 domain"/>
    <property type="match status" value="1"/>
</dbReference>
<evidence type="ECO:0000313" key="18">
    <source>
        <dbReference type="Proteomes" id="UP000009022"/>
    </source>
</evidence>
<evidence type="ECO:0000256" key="4">
    <source>
        <dbReference type="ARBA" id="ARBA00022427"/>
    </source>
</evidence>
<dbReference type="PIRSF" id="PIRSF038039">
    <property type="entry name" value="Lin-7_homologue"/>
    <property type="match status" value="1"/>
</dbReference>
<evidence type="ECO:0000256" key="3">
    <source>
        <dbReference type="ARBA" id="ARBA00008546"/>
    </source>
</evidence>
<keyword evidence="10" id="KW-0770">Synapse</keyword>
<feature type="domain" description="PDZ" evidence="15">
    <location>
        <begin position="86"/>
        <end position="168"/>
    </location>
</feature>
<dbReference type="GO" id="GO:0005923">
    <property type="term" value="C:bicellular tight junction"/>
    <property type="evidence" value="ECO:0007669"/>
    <property type="project" value="UniProtKB-SubCell"/>
</dbReference>
<dbReference type="GO" id="GO:0005911">
    <property type="term" value="C:cell-cell junction"/>
    <property type="evidence" value="ECO:0000318"/>
    <property type="project" value="GO_Central"/>
</dbReference>
<keyword evidence="8" id="KW-0653">Protein transport</keyword>
<evidence type="ECO:0000256" key="5">
    <source>
        <dbReference type="ARBA" id="ARBA00022448"/>
    </source>
</evidence>
<evidence type="ECO:0000256" key="9">
    <source>
        <dbReference type="ARBA" id="ARBA00022949"/>
    </source>
</evidence>
<proteinExistence type="inferred from homology"/>
<dbReference type="GO" id="GO:0007269">
    <property type="term" value="P:neurotransmitter secretion"/>
    <property type="evidence" value="ECO:0000318"/>
    <property type="project" value="GO_Central"/>
</dbReference>
<dbReference type="SMART" id="SM00228">
    <property type="entry name" value="PDZ"/>
    <property type="match status" value="1"/>
</dbReference>